<evidence type="ECO:0000256" key="3">
    <source>
        <dbReference type="ARBA" id="ARBA00022490"/>
    </source>
</evidence>
<dbReference type="InParanoid" id="A0A1E7EZW4"/>
<feature type="domain" description="Dynein heavy chain linker" evidence="15">
    <location>
        <begin position="1450"/>
        <end position="1593"/>
    </location>
</feature>
<feature type="coiled-coil region" evidence="12">
    <location>
        <begin position="644"/>
        <end position="671"/>
    </location>
</feature>
<dbReference type="Pfam" id="PF08393">
    <property type="entry name" value="DHC_N2"/>
    <property type="match status" value="1"/>
</dbReference>
<keyword evidence="10" id="KW-0505">Motor protein</keyword>
<dbReference type="Pfam" id="PF08385">
    <property type="entry name" value="DHC_N1"/>
    <property type="match status" value="1"/>
</dbReference>
<dbReference type="GO" id="GO:0007018">
    <property type="term" value="P:microtubule-based movement"/>
    <property type="evidence" value="ECO:0007669"/>
    <property type="project" value="InterPro"/>
</dbReference>
<dbReference type="Proteomes" id="UP000095751">
    <property type="component" value="Unassembled WGS sequence"/>
</dbReference>
<evidence type="ECO:0000256" key="1">
    <source>
        <dbReference type="ARBA" id="ARBA00004245"/>
    </source>
</evidence>
<evidence type="ECO:0000256" key="13">
    <source>
        <dbReference type="SAM" id="MobiDB-lite"/>
    </source>
</evidence>
<name>A0A1E7EZW4_9STRA</name>
<keyword evidence="17" id="KW-1185">Reference proteome</keyword>
<keyword evidence="5" id="KW-0677">Repeat</keyword>
<dbReference type="FunFam" id="1.10.287.2620:FF:000001">
    <property type="entry name" value="Cytoplasmic dynein heavy chain 1"/>
    <property type="match status" value="1"/>
</dbReference>
<keyword evidence="3" id="KW-0963">Cytoplasm</keyword>
<dbReference type="GO" id="GO:0051959">
    <property type="term" value="F:dynein light intermediate chain binding"/>
    <property type="evidence" value="ECO:0007669"/>
    <property type="project" value="InterPro"/>
</dbReference>
<protein>
    <submittedName>
        <fullName evidence="16">DHC_N1-domain-containing protein</fullName>
    </submittedName>
</protein>
<evidence type="ECO:0000256" key="5">
    <source>
        <dbReference type="ARBA" id="ARBA00022737"/>
    </source>
</evidence>
<dbReference type="KEGG" id="fcy:FRACYDRAFT_246198"/>
<evidence type="ECO:0000313" key="16">
    <source>
        <dbReference type="EMBL" id="OEU11093.1"/>
    </source>
</evidence>
<keyword evidence="4" id="KW-0493">Microtubule</keyword>
<sequence>MVGVTRDPLEYIRMACEVHLGIAPNKDSVEVFLDTAKAEKESSSSSASSSSNNNVTCLFVWIDGKGKALIGEQLPERYDSAVAFVGTAAAVTTTTSSVSSGDGRSEDEKSSDSQQQPVVAIVRRQQQFQCVTLQPSFVATAAAAVAPIVKDNNDAEGKDDDEFATVEAPSSQATLLSALQLYTRHLFLPAISAATDNNTSSSADNENKSGDNKGGDGSNNNNNTSVLQDKIRELDVAIHQSQRSARLPSVTLAVDKIISRVIDTQDIQEGSDDVQKFSGNVDWNTFGLSSKLRDDEYLNLLQTGVSSWIGQIRKLTVLPRTTPFPMISDDGNGGGRSGSAGGPDLEEINFWNQLNDELRNVKNQLKSPGVELTLSMLREAKRFVATLALENNTGLESSLAYVKDIEHFLKPYPSKEFLVARDFDKIGTVLNLAFDHLPKIRQSRYYTLERTAQLLSATTLTMRRNMERILRENYSNTLLFMDYKDYESMVRYPTQDVFVQFDDRYDEFKEFFLEQGRRRNKLGGSSGSAEGGSGSNVAIDPAKILDRLTLYQKPLEKRLDQIHEFRSGHERLRQVVLQVLKSESNDDNAGVINNGGNGGLSEEDSSSNTNKMNDETLGAIQTVENAPRLLFSSLDVLDLSPGGTKALESSLEAYDLRMDAMEERLAKLLRDKLTACTDAEDMFRVFKRFNPLLARTRVRIAVKEFQVQLIATVSKAIEKLQSKFVLKYESSSAARISKLRGIPPVSGKILWAKQLGRQINLLMERCSQVLGENWGAQLEGRALRKSGDDLLAKLDPKSFFRKWITEWEKDLTIQASSRLHSFPIVVEKDFARSGGELIATVNFPEKSESLSKEIRQLKWLGYEKEIPRSILSACDESKTRYPFAIAIKTALRSYHSCRGLITSSLEPLVMPQLLDVREIISDGFEVKLSTSKAISKKRRIRWDSSPKELSEWVTKLSDSVTKLEERIEELLLKCDLIEDAISKLKTVDYQTKKFISIMTTIQKIIDDMSLGGYPQLSSWVNILDDRLAVVLADRLSVALQNWNSTYRTIKLDKDGKEIMSSSVDDPTTDDAATDFTATAIRVPSISIEILLRNQEISSVPAVPTVRSLVLNLLHAFIGIVCNLQRPKSGRFEVFDDGPANGGVSGGAPGSEVQTFERLIAMVPAAIISKSYELVEARVSDMAMFVDQWLAYQTLWDTQVADVSTQVGNDIGKWQLLLKESAEARFAVDMSATSSEFGPMVVNYNKVQSQITLKYDSWQKELQSSFASILGQCIHESHSKMVDAKLKLEAATLESSSGTDNIVLGVTFIQEMKKNVDVWSLELDQLEASERLIKRQRFHFSQDWMESTVVRGQYDLVKQVLSRRITSMEQQFPLLQARVSAEEKAAAKRASDLVGEWSTNKPLRGNISPADALTLLAKFETDLNKAKTHQENLVRAKDALGLEHTAESNALTECVEELVDLKEVWDAVSKPHDQLQVIKDTLWSSAVMRKVRRAQDDLLAEMRSMPNRIRQYEPYISLHDEVKGYISGHSLLSELKTEALKDRHWKNILKALGITTLTLSQLTIGVLWDKGVLTRKKEIGEILVVAQGEMALEQFPCSSP</sequence>
<reference evidence="16 17" key="1">
    <citation type="submission" date="2016-09" db="EMBL/GenBank/DDBJ databases">
        <title>Extensive genetic diversity and differential bi-allelic expression allows diatom success in the polar Southern Ocean.</title>
        <authorList>
            <consortium name="DOE Joint Genome Institute"/>
            <person name="Mock T."/>
            <person name="Otillar R.P."/>
            <person name="Strauss J."/>
            <person name="Dupont C."/>
            <person name="Frickenhaus S."/>
            <person name="Maumus F."/>
            <person name="Mcmullan M."/>
            <person name="Sanges R."/>
            <person name="Schmutz J."/>
            <person name="Toseland A."/>
            <person name="Valas R."/>
            <person name="Veluchamy A."/>
            <person name="Ward B.J."/>
            <person name="Allen A."/>
            <person name="Barry K."/>
            <person name="Falciatore A."/>
            <person name="Ferrante M."/>
            <person name="Fortunato A.E."/>
            <person name="Gloeckner G."/>
            <person name="Gruber A."/>
            <person name="Hipkin R."/>
            <person name="Janech M."/>
            <person name="Kroth P."/>
            <person name="Leese F."/>
            <person name="Lindquist E."/>
            <person name="Lyon B.R."/>
            <person name="Martin J."/>
            <person name="Mayer C."/>
            <person name="Parker M."/>
            <person name="Quesneville H."/>
            <person name="Raymond J."/>
            <person name="Uhlig C."/>
            <person name="Valentin K.U."/>
            <person name="Worden A.Z."/>
            <person name="Armbrust E.V."/>
            <person name="Bowler C."/>
            <person name="Green B."/>
            <person name="Moulton V."/>
            <person name="Van Oosterhout C."/>
            <person name="Grigoriev I."/>
        </authorList>
    </citation>
    <scope>NUCLEOTIDE SEQUENCE [LARGE SCALE GENOMIC DNA]</scope>
    <source>
        <strain evidence="16 17">CCMP1102</strain>
    </source>
</reference>
<dbReference type="GO" id="GO:0045505">
    <property type="term" value="F:dynein intermediate chain binding"/>
    <property type="evidence" value="ECO:0007669"/>
    <property type="project" value="InterPro"/>
</dbReference>
<dbReference type="OrthoDB" id="424310at2759"/>
<evidence type="ECO:0000256" key="11">
    <source>
        <dbReference type="ARBA" id="ARBA00023212"/>
    </source>
</evidence>
<feature type="region of interest" description="Disordered" evidence="13">
    <location>
        <begin position="587"/>
        <end position="613"/>
    </location>
</feature>
<accession>A0A1E7EZW4</accession>
<feature type="region of interest" description="Disordered" evidence="13">
    <location>
        <begin position="95"/>
        <end position="116"/>
    </location>
</feature>
<keyword evidence="6" id="KW-0547">Nucleotide-binding</keyword>
<evidence type="ECO:0000256" key="12">
    <source>
        <dbReference type="SAM" id="Coils"/>
    </source>
</evidence>
<comment type="subcellular location">
    <subcellularLocation>
        <location evidence="1">Cytoplasm</location>
        <location evidence="1">Cytoskeleton</location>
    </subcellularLocation>
</comment>
<feature type="compositionally biased region" description="Low complexity" evidence="13">
    <location>
        <begin position="195"/>
        <end position="204"/>
    </location>
</feature>
<keyword evidence="9 12" id="KW-0175">Coiled coil</keyword>
<dbReference type="EMBL" id="KV784369">
    <property type="protein sequence ID" value="OEU11093.1"/>
    <property type="molecule type" value="Genomic_DNA"/>
</dbReference>
<feature type="coiled-coil region" evidence="12">
    <location>
        <begin position="953"/>
        <end position="980"/>
    </location>
</feature>
<feature type="compositionally biased region" description="Basic and acidic residues" evidence="13">
    <location>
        <begin position="205"/>
        <end position="214"/>
    </location>
</feature>
<dbReference type="GO" id="GO:0005858">
    <property type="term" value="C:axonemal dynein complex"/>
    <property type="evidence" value="ECO:0007669"/>
    <property type="project" value="TreeGrafter"/>
</dbReference>
<comment type="similarity">
    <text evidence="2">Belongs to the dynein heavy chain family.</text>
</comment>
<dbReference type="PANTHER" id="PTHR46532">
    <property type="entry name" value="MALE FERTILITY FACTOR KL5"/>
    <property type="match status" value="1"/>
</dbReference>
<evidence type="ECO:0000313" key="17">
    <source>
        <dbReference type="Proteomes" id="UP000095751"/>
    </source>
</evidence>
<keyword evidence="11" id="KW-0206">Cytoskeleton</keyword>
<feature type="region of interest" description="Disordered" evidence="13">
    <location>
        <begin position="195"/>
        <end position="224"/>
    </location>
</feature>
<dbReference type="InterPro" id="IPR013602">
    <property type="entry name" value="Dynein_heavy_linker"/>
</dbReference>
<dbReference type="GO" id="GO:0005874">
    <property type="term" value="C:microtubule"/>
    <property type="evidence" value="ECO:0007669"/>
    <property type="project" value="UniProtKB-KW"/>
</dbReference>
<evidence type="ECO:0000256" key="10">
    <source>
        <dbReference type="ARBA" id="ARBA00023175"/>
    </source>
</evidence>
<dbReference type="PANTHER" id="PTHR46532:SF4">
    <property type="entry name" value="AAA+ ATPASE DOMAIN-CONTAINING PROTEIN"/>
    <property type="match status" value="1"/>
</dbReference>
<evidence type="ECO:0000259" key="14">
    <source>
        <dbReference type="Pfam" id="PF08385"/>
    </source>
</evidence>
<evidence type="ECO:0000256" key="4">
    <source>
        <dbReference type="ARBA" id="ARBA00022701"/>
    </source>
</evidence>
<feature type="domain" description="Dynein heavy chain tail" evidence="14">
    <location>
        <begin position="298"/>
        <end position="925"/>
    </location>
</feature>
<evidence type="ECO:0000256" key="7">
    <source>
        <dbReference type="ARBA" id="ARBA00022840"/>
    </source>
</evidence>
<keyword evidence="7" id="KW-0067">ATP-binding</keyword>
<dbReference type="Gene3D" id="1.10.287.2620">
    <property type="match status" value="1"/>
</dbReference>
<keyword evidence="8" id="KW-0243">Dynein</keyword>
<proteinExistence type="inferred from homology"/>
<organism evidence="16 17">
    <name type="scientific">Fragilariopsis cylindrus CCMP1102</name>
    <dbReference type="NCBI Taxonomy" id="635003"/>
    <lineage>
        <taxon>Eukaryota</taxon>
        <taxon>Sar</taxon>
        <taxon>Stramenopiles</taxon>
        <taxon>Ochrophyta</taxon>
        <taxon>Bacillariophyta</taxon>
        <taxon>Bacillariophyceae</taxon>
        <taxon>Bacillariophycidae</taxon>
        <taxon>Bacillariales</taxon>
        <taxon>Bacillariaceae</taxon>
        <taxon>Fragilariopsis</taxon>
    </lineage>
</organism>
<gene>
    <name evidence="16" type="ORF">FRACYDRAFT_246198</name>
</gene>
<evidence type="ECO:0000256" key="9">
    <source>
        <dbReference type="ARBA" id="ARBA00023054"/>
    </source>
</evidence>
<evidence type="ECO:0000259" key="15">
    <source>
        <dbReference type="Pfam" id="PF08393"/>
    </source>
</evidence>
<dbReference type="InterPro" id="IPR026983">
    <property type="entry name" value="DHC"/>
</dbReference>
<evidence type="ECO:0000256" key="2">
    <source>
        <dbReference type="ARBA" id="ARBA00008887"/>
    </source>
</evidence>
<dbReference type="InterPro" id="IPR013594">
    <property type="entry name" value="Dynein_heavy_tail"/>
</dbReference>
<evidence type="ECO:0000256" key="6">
    <source>
        <dbReference type="ARBA" id="ARBA00022741"/>
    </source>
</evidence>
<dbReference type="GO" id="GO:0005524">
    <property type="term" value="F:ATP binding"/>
    <property type="evidence" value="ECO:0007669"/>
    <property type="project" value="UniProtKB-KW"/>
</dbReference>
<evidence type="ECO:0000256" key="8">
    <source>
        <dbReference type="ARBA" id="ARBA00023017"/>
    </source>
</evidence>